<dbReference type="GO" id="GO:0046872">
    <property type="term" value="F:metal ion binding"/>
    <property type="evidence" value="ECO:0007669"/>
    <property type="project" value="UniProtKB-KW"/>
</dbReference>
<keyword evidence="1" id="KW-0479">Metal-binding</keyword>
<proteinExistence type="predicted"/>
<evidence type="ECO:0000259" key="3">
    <source>
        <dbReference type="Pfam" id="PF06155"/>
    </source>
</evidence>
<dbReference type="InterPro" id="IPR010376">
    <property type="entry name" value="GBBH-like_N"/>
</dbReference>
<name>A0A0S7BAE7_9CHLR</name>
<dbReference type="EMBL" id="DF967972">
    <property type="protein sequence ID" value="GAP14604.1"/>
    <property type="molecule type" value="Genomic_DNA"/>
</dbReference>
<reference evidence="4" key="1">
    <citation type="submission" date="2015-07" db="EMBL/GenBank/DDBJ databases">
        <title>Draft Genome Sequences of Anaerolinea thermolimosa IMO-1, Bellilinea caldifistulae GOMI-1, Leptolinea tardivitalis YMTK-2, Levilinea saccharolytica KIBI-1,Longilinea arvoryzae KOME-1, Previously Described as Members of the Anaerolineaceae (Chloroflexi).</title>
        <authorList>
            <person name="Sekiguchi Y."/>
            <person name="Ohashi A."/>
            <person name="Matsuura N."/>
            <person name="Tourlousse M.D."/>
        </authorList>
    </citation>
    <scope>NUCLEOTIDE SEQUENCE [LARGE SCALE GENOMIC DNA]</scope>
    <source>
        <strain evidence="4">KOME-1</strain>
    </source>
</reference>
<dbReference type="STRING" id="360412.LARV_02377"/>
<evidence type="ECO:0000256" key="1">
    <source>
        <dbReference type="ARBA" id="ARBA00022723"/>
    </source>
</evidence>
<evidence type="ECO:0000313" key="4">
    <source>
        <dbReference type="EMBL" id="GAP14604.1"/>
    </source>
</evidence>
<organism evidence="4">
    <name type="scientific">Longilinea arvoryzae</name>
    <dbReference type="NCBI Taxonomy" id="360412"/>
    <lineage>
        <taxon>Bacteria</taxon>
        <taxon>Bacillati</taxon>
        <taxon>Chloroflexota</taxon>
        <taxon>Anaerolineae</taxon>
        <taxon>Anaerolineales</taxon>
        <taxon>Anaerolineaceae</taxon>
        <taxon>Longilinea</taxon>
    </lineage>
</organism>
<feature type="domain" description="Gamma-butyrobetaine hydroxylase-like N-terminal" evidence="3">
    <location>
        <begin position="11"/>
        <end position="103"/>
    </location>
</feature>
<dbReference type="Pfam" id="PF06155">
    <property type="entry name" value="GBBH-like_N"/>
    <property type="match status" value="1"/>
</dbReference>
<dbReference type="AlphaFoldDB" id="A0A0S7BAE7"/>
<evidence type="ECO:0000313" key="5">
    <source>
        <dbReference type="Proteomes" id="UP000055060"/>
    </source>
</evidence>
<gene>
    <name evidence="4" type="ORF">LARV_02377</name>
</gene>
<dbReference type="RefSeq" id="WP_075073847.1">
    <property type="nucleotide sequence ID" value="NZ_DF967972.1"/>
</dbReference>
<keyword evidence="5" id="KW-1185">Reference proteome</keyword>
<keyword evidence="2" id="KW-0408">Iron</keyword>
<dbReference type="InterPro" id="IPR038492">
    <property type="entry name" value="GBBH-like_N_sf"/>
</dbReference>
<dbReference type="Proteomes" id="UP000055060">
    <property type="component" value="Unassembled WGS sequence"/>
</dbReference>
<protein>
    <submittedName>
        <fullName evidence="4">Uncharacterized protein conserved in bacteria</fullName>
    </submittedName>
</protein>
<dbReference type="Gene3D" id="3.30.2020.30">
    <property type="match status" value="1"/>
</dbReference>
<dbReference type="OrthoDB" id="9794178at2"/>
<dbReference type="PANTHER" id="PTHR35303">
    <property type="entry name" value="OS02G0197800 PROTEIN"/>
    <property type="match status" value="1"/>
</dbReference>
<sequence length="115" mass="13012">MNTPITPKSITADRQAGILTIQWADSHLSRYPFELLRAACPCAECRGGHENMRTEPDPAVFSVHLPKSPATQIRNIEAVGSYALTIEWEDGHHFGIYNWRYLRLLCPCAKCRSNK</sequence>
<accession>A0A0S7BAE7</accession>
<evidence type="ECO:0000256" key="2">
    <source>
        <dbReference type="ARBA" id="ARBA00023004"/>
    </source>
</evidence>